<accession>A0A7S9SUL6</accession>
<protein>
    <submittedName>
        <fullName evidence="1">Uncharacterized protein</fullName>
    </submittedName>
</protein>
<organism evidence="1">
    <name type="scientific">Virus NIOZ-UU159</name>
    <dbReference type="NCBI Taxonomy" id="2763270"/>
    <lineage>
        <taxon>Viruses</taxon>
    </lineage>
</organism>
<sequence>MAEKEDILIAEKYKNLLDILGIELTKDIIAKYPDSIMEFKEFYEYYVEKMLEIHFNF</sequence>
<evidence type="ECO:0000313" key="1">
    <source>
        <dbReference type="EMBL" id="QPI16565.1"/>
    </source>
</evidence>
<reference evidence="1" key="1">
    <citation type="submission" date="2020-08" db="EMBL/GenBank/DDBJ databases">
        <title>Bridging the membrane lipid divide: bacteria of the FCB group superphylum have the potential to synthesize archaeal ether lipids.</title>
        <authorList>
            <person name="Villanueva L."/>
            <person name="von Meijenfeldt F.A.B."/>
            <person name="Westbye A.B."/>
            <person name="Yadav S."/>
            <person name="Hopmans E.C."/>
            <person name="Dutilh B.E."/>
            <person name="Sinninghe Damste J.S."/>
        </authorList>
    </citation>
    <scope>NUCLEOTIDE SEQUENCE</scope>
    <source>
        <strain evidence="1">NIOZ-UU159</strain>
    </source>
</reference>
<gene>
    <name evidence="1" type="ORF">NIOZUU159_00054</name>
</gene>
<proteinExistence type="predicted"/>
<dbReference type="EMBL" id="MW030580">
    <property type="protein sequence ID" value="QPI16565.1"/>
    <property type="molecule type" value="Genomic_DNA"/>
</dbReference>
<name>A0A7S9SUL6_9VIRU</name>